<keyword evidence="1" id="KW-0479">Metal-binding</keyword>
<dbReference type="SUPFAM" id="SSF51294">
    <property type="entry name" value="Hedgehog/intein (Hint) domain"/>
    <property type="match status" value="1"/>
</dbReference>
<dbReference type="Gene3D" id="1.20.120.1750">
    <property type="match status" value="1"/>
</dbReference>
<feature type="compositionally biased region" description="Polar residues" evidence="5">
    <location>
        <begin position="132"/>
        <end position="141"/>
    </location>
</feature>
<dbReference type="PROSITE" id="PS00518">
    <property type="entry name" value="ZF_RING_1"/>
    <property type="match status" value="1"/>
</dbReference>
<evidence type="ECO:0000256" key="4">
    <source>
        <dbReference type="PROSITE-ProRule" id="PRU00175"/>
    </source>
</evidence>
<gene>
    <name evidence="7" type="ORF">CPOL0286_LOCUS7829</name>
</gene>
<dbReference type="EMBL" id="HBKO01017187">
    <property type="protein sequence ID" value="CAE2216487.1"/>
    <property type="molecule type" value="Transcribed_RNA"/>
</dbReference>
<evidence type="ECO:0000256" key="5">
    <source>
        <dbReference type="SAM" id="MobiDB-lite"/>
    </source>
</evidence>
<evidence type="ECO:0000256" key="3">
    <source>
        <dbReference type="ARBA" id="ARBA00022833"/>
    </source>
</evidence>
<sequence>MHEHDLQLRITVSVEAAAVVQIIVPDDKAGDECVPCDADADDCAICLGTSTAGTPTLRLTCGHLYCQGCLATYFERQLQSGHSLLCPSCKTEVNVADVERVVLHEHETFPLRARQLRQLLTKQRSGAPPTRSAVTGAQPVSHTTESWASRRAFMAAAARGHWRLCPRCERMIEKNGGCDNVRCPCGHRFRWQAARPVAPCNKVHFGAGILFCRVCEHSTSTAKFKLACARTAALPVAATAAAVPAAAVLSAVVTSCAIALVPMATIGPLAVAYEPIHRLRRRGRSPNPLLKAASSGVVAVNFLAYVAYGACFNREARVLMADGSCKAAGDVEVGDVLAEGTGDPRGVVVRAHVVQRAGAPKELVQLNARLLVCKAHMVLVPQPDDDAPPRWRMPIEAAGALPRVGDIELHNFVVDRRAPICVEGVVLTSIGTFCAGTTDGGAPSVHQIWNSETIVDLMRLHPTWPAVTLRGDSPFVTLLKTETAVRRVLDGDLSTVKAALRLERSEGEVGLRN</sequence>
<dbReference type="SUPFAM" id="SSF57850">
    <property type="entry name" value="RING/U-box"/>
    <property type="match status" value="2"/>
</dbReference>
<dbReference type="InterPro" id="IPR001841">
    <property type="entry name" value="Znf_RING"/>
</dbReference>
<dbReference type="Gene3D" id="3.30.40.10">
    <property type="entry name" value="Zinc/RING finger domain, C3HC4 (zinc finger)"/>
    <property type="match status" value="1"/>
</dbReference>
<evidence type="ECO:0000313" key="7">
    <source>
        <dbReference type="EMBL" id="CAE2216487.1"/>
    </source>
</evidence>
<dbReference type="PROSITE" id="PS50089">
    <property type="entry name" value="ZF_RING_2"/>
    <property type="match status" value="1"/>
</dbReference>
<reference evidence="7" key="1">
    <citation type="submission" date="2021-01" db="EMBL/GenBank/DDBJ databases">
        <authorList>
            <person name="Corre E."/>
            <person name="Pelletier E."/>
            <person name="Niang G."/>
            <person name="Scheremetjew M."/>
            <person name="Finn R."/>
            <person name="Kale V."/>
            <person name="Holt S."/>
            <person name="Cochrane G."/>
            <person name="Meng A."/>
            <person name="Brown T."/>
            <person name="Cohen L."/>
        </authorList>
    </citation>
    <scope>NUCLEOTIDE SEQUENCE</scope>
    <source>
        <strain evidence="7">UIO037</strain>
    </source>
</reference>
<feature type="region of interest" description="Disordered" evidence="5">
    <location>
        <begin position="122"/>
        <end position="141"/>
    </location>
</feature>
<feature type="domain" description="RING-type" evidence="6">
    <location>
        <begin position="43"/>
        <end position="90"/>
    </location>
</feature>
<dbReference type="InterPro" id="IPR036844">
    <property type="entry name" value="Hint_dom_sf"/>
</dbReference>
<organism evidence="7">
    <name type="scientific">Prymnesium polylepis</name>
    <dbReference type="NCBI Taxonomy" id="72548"/>
    <lineage>
        <taxon>Eukaryota</taxon>
        <taxon>Haptista</taxon>
        <taxon>Haptophyta</taxon>
        <taxon>Prymnesiophyceae</taxon>
        <taxon>Prymnesiales</taxon>
        <taxon>Prymnesiaceae</taxon>
        <taxon>Prymnesium</taxon>
    </lineage>
</organism>
<dbReference type="AlphaFoldDB" id="A0A6T7Z6Z1"/>
<dbReference type="Gene3D" id="2.170.16.10">
    <property type="entry name" value="Hedgehog/Intein (Hint) domain"/>
    <property type="match status" value="1"/>
</dbReference>
<dbReference type="InterPro" id="IPR031127">
    <property type="entry name" value="E3_UB_ligase_RBR"/>
</dbReference>
<dbReference type="Pfam" id="PF26200">
    <property type="entry name" value="Rcat_RNF216"/>
    <property type="match status" value="1"/>
</dbReference>
<dbReference type="InterPro" id="IPR017907">
    <property type="entry name" value="Znf_RING_CS"/>
</dbReference>
<protein>
    <recommendedName>
        <fullName evidence="6">RING-type domain-containing protein</fullName>
    </recommendedName>
</protein>
<dbReference type="GO" id="GO:0004842">
    <property type="term" value="F:ubiquitin-protein transferase activity"/>
    <property type="evidence" value="ECO:0007669"/>
    <property type="project" value="InterPro"/>
</dbReference>
<dbReference type="Pfam" id="PF13639">
    <property type="entry name" value="zf-RING_2"/>
    <property type="match status" value="1"/>
</dbReference>
<dbReference type="GO" id="GO:0016567">
    <property type="term" value="P:protein ubiquitination"/>
    <property type="evidence" value="ECO:0007669"/>
    <property type="project" value="InterPro"/>
</dbReference>
<accession>A0A6T7Z6Z1</accession>
<dbReference type="GO" id="GO:0008270">
    <property type="term" value="F:zinc ion binding"/>
    <property type="evidence" value="ECO:0007669"/>
    <property type="project" value="UniProtKB-KW"/>
</dbReference>
<evidence type="ECO:0000256" key="1">
    <source>
        <dbReference type="ARBA" id="ARBA00022723"/>
    </source>
</evidence>
<keyword evidence="3" id="KW-0862">Zinc</keyword>
<proteinExistence type="predicted"/>
<name>A0A6T7Z6Z1_9EUKA</name>
<dbReference type="InterPro" id="IPR013083">
    <property type="entry name" value="Znf_RING/FYVE/PHD"/>
</dbReference>
<keyword evidence="2 4" id="KW-0863">Zinc-finger</keyword>
<evidence type="ECO:0000259" key="6">
    <source>
        <dbReference type="PROSITE" id="PS50089"/>
    </source>
</evidence>
<evidence type="ECO:0000256" key="2">
    <source>
        <dbReference type="ARBA" id="ARBA00022771"/>
    </source>
</evidence>
<dbReference type="SMART" id="SM00184">
    <property type="entry name" value="RING"/>
    <property type="match status" value="1"/>
</dbReference>
<dbReference type="PANTHER" id="PTHR11685">
    <property type="entry name" value="RBR FAMILY RING FINGER AND IBR DOMAIN-CONTAINING"/>
    <property type="match status" value="1"/>
</dbReference>